<protein>
    <submittedName>
        <fullName evidence="2">DUF3135 domain-containing protein</fullName>
    </submittedName>
</protein>
<evidence type="ECO:0000256" key="1">
    <source>
        <dbReference type="SAM" id="MobiDB-lite"/>
    </source>
</evidence>
<feature type="region of interest" description="Disordered" evidence="1">
    <location>
        <begin position="89"/>
        <end position="111"/>
    </location>
</feature>
<dbReference type="EMBL" id="CP073344">
    <property type="protein sequence ID" value="UTW03384.1"/>
    <property type="molecule type" value="Genomic_DNA"/>
</dbReference>
<keyword evidence="3" id="KW-1185">Reference proteome</keyword>
<gene>
    <name evidence="2" type="ORF">KDX31_19060</name>
</gene>
<organism evidence="2 3">
    <name type="scientific">Amphritea atlantica</name>
    <dbReference type="NCBI Taxonomy" id="355243"/>
    <lineage>
        <taxon>Bacteria</taxon>
        <taxon>Pseudomonadati</taxon>
        <taxon>Pseudomonadota</taxon>
        <taxon>Gammaproteobacteria</taxon>
        <taxon>Oceanospirillales</taxon>
        <taxon>Oceanospirillaceae</taxon>
        <taxon>Amphritea</taxon>
    </lineage>
</organism>
<evidence type="ECO:0000313" key="2">
    <source>
        <dbReference type="EMBL" id="UTW03384.1"/>
    </source>
</evidence>
<proteinExistence type="predicted"/>
<dbReference type="Proteomes" id="UP001059950">
    <property type="component" value="Chromosome"/>
</dbReference>
<accession>A0ABY5GUD1</accession>
<sequence>MNSQYKPLDFDHLVALAQTKPQVLERYLRLKVNQIINAAKPENRIHLRRLQFRIDAVRYRAKTPLAACIKISQMMHDELWCLKEVLDGSRDSVNHPGPANTSVTDNSKRSADKVIPLSRTGRFKA</sequence>
<name>A0ABY5GUD1_9GAMM</name>
<dbReference type="Pfam" id="PF11333">
    <property type="entry name" value="DUF3135"/>
    <property type="match status" value="1"/>
</dbReference>
<reference evidence="2" key="1">
    <citation type="submission" date="2021-04" db="EMBL/GenBank/DDBJ databases">
        <title>Oceanospirillales bacteria with DddD are important DMSP degraders in coastal seawater.</title>
        <authorList>
            <person name="Liu J."/>
        </authorList>
    </citation>
    <scope>NUCLEOTIDE SEQUENCE</scope>
    <source>
        <strain evidence="2">GY6</strain>
    </source>
</reference>
<dbReference type="InterPro" id="IPR021482">
    <property type="entry name" value="DUF3135"/>
</dbReference>
<evidence type="ECO:0000313" key="3">
    <source>
        <dbReference type="Proteomes" id="UP001059950"/>
    </source>
</evidence>